<evidence type="ECO:0000256" key="1">
    <source>
        <dbReference type="ARBA" id="ARBA00000642"/>
    </source>
</evidence>
<evidence type="ECO:0000256" key="9">
    <source>
        <dbReference type="ARBA" id="ARBA00022741"/>
    </source>
</evidence>
<comment type="pathway">
    <text evidence="3 13">Carbohydrate degradation; glycolysis; pyruvate from D-glyceraldehyde 3-phosphate: step 2/5.</text>
</comment>
<dbReference type="EMBL" id="AMXI01001610">
    <property type="protein sequence ID" value="EKN37376.1"/>
    <property type="molecule type" value="Genomic_DNA"/>
</dbReference>
<evidence type="ECO:0000256" key="3">
    <source>
        <dbReference type="ARBA" id="ARBA00004838"/>
    </source>
</evidence>
<evidence type="ECO:0000256" key="2">
    <source>
        <dbReference type="ARBA" id="ARBA00004496"/>
    </source>
</evidence>
<dbReference type="GO" id="GO:0043531">
    <property type="term" value="F:ADP binding"/>
    <property type="evidence" value="ECO:0007669"/>
    <property type="project" value="TreeGrafter"/>
</dbReference>
<dbReference type="UniPathway" id="UPA00109">
    <property type="reaction ID" value="UER00185"/>
</dbReference>
<evidence type="ECO:0000256" key="7">
    <source>
        <dbReference type="ARBA" id="ARBA00022490"/>
    </source>
</evidence>
<feature type="binding site" evidence="13 15">
    <location>
        <begin position="354"/>
        <end position="357"/>
    </location>
    <ligand>
        <name>ATP</name>
        <dbReference type="ChEBI" id="CHEBI:30616"/>
    </ligand>
</feature>
<evidence type="ECO:0000256" key="16">
    <source>
        <dbReference type="RuleBase" id="RU000532"/>
    </source>
</evidence>
<dbReference type="PATRIC" id="fig|1232189.3.peg.3968"/>
<sequence>MNYNKKSIEDIDVKGKKVLVRCDFNVPLNEGKITDENRLVGALPTIKYLMEKGAKIILCSHMGKPKGEPKKELSLLPVAKRLSEMLNKEVIFADDDNVVGENAKKAVEDMKDGDVVLLQNTRYRKEETKNEEVFSKELASLADVFVNDAFGTAHRAHCSTVGVTNYLKEAACGYLIQKELKFLGNAVEKPERPFVAILGGAKVSDKINVINNLLDKVDTLIIGGGMGYTFLKAQGYTIGNSLVEEDKVEYSKEMIDKAKEKGVNLLLPIDNVVADKFDKDASPVVTEDQNIGEGYMGLDIGPKTAKIYSDAIKSAKTVVWNGPMGVFEFKSFANGTIEVAKAMADSDAVTIIGGGDSAAAVNILGFGDKMTHISTGGGASLEFLEGKELPGIAALNDK</sequence>
<comment type="subcellular location">
    <subcellularLocation>
        <location evidence="2 13">Cytoplasm</location>
    </subcellularLocation>
</comment>
<evidence type="ECO:0000256" key="11">
    <source>
        <dbReference type="ARBA" id="ARBA00022840"/>
    </source>
</evidence>
<feature type="binding site" evidence="13 15">
    <location>
        <position position="328"/>
    </location>
    <ligand>
        <name>ATP</name>
        <dbReference type="ChEBI" id="CHEBI:30616"/>
    </ligand>
</feature>
<feature type="binding site" evidence="13">
    <location>
        <position position="38"/>
    </location>
    <ligand>
        <name>substrate</name>
    </ligand>
</feature>
<dbReference type="InterPro" id="IPR001576">
    <property type="entry name" value="Phosphoglycerate_kinase"/>
</dbReference>
<comment type="similarity">
    <text evidence="4 13 16">Belongs to the phosphoglycerate kinase family.</text>
</comment>
<dbReference type="GO" id="GO:0006096">
    <property type="term" value="P:glycolytic process"/>
    <property type="evidence" value="ECO:0007669"/>
    <property type="project" value="UniProtKB-UniRule"/>
</dbReference>
<evidence type="ECO:0000313" key="18">
    <source>
        <dbReference type="Proteomes" id="UP000011944"/>
    </source>
</evidence>
<comment type="subunit">
    <text evidence="13">Monomer.</text>
</comment>
<organism evidence="17 18">
    <name type="scientific">Clostridium botulinum CFSAN001627</name>
    <dbReference type="NCBI Taxonomy" id="1232189"/>
    <lineage>
        <taxon>Bacteria</taxon>
        <taxon>Bacillati</taxon>
        <taxon>Bacillota</taxon>
        <taxon>Clostridia</taxon>
        <taxon>Eubacteriales</taxon>
        <taxon>Clostridiaceae</taxon>
        <taxon>Clostridium</taxon>
    </lineage>
</organism>
<feature type="binding site" evidence="14">
    <location>
        <position position="155"/>
    </location>
    <ligand>
        <name>(2R)-3-phosphoglycerate</name>
        <dbReference type="ChEBI" id="CHEBI:58272"/>
    </ligand>
</feature>
<dbReference type="FunFam" id="3.40.50.1260:FF:000007">
    <property type="entry name" value="Phosphoglycerate kinase"/>
    <property type="match status" value="1"/>
</dbReference>
<dbReference type="PIRSF" id="PIRSF000724">
    <property type="entry name" value="Pgk"/>
    <property type="match status" value="1"/>
</dbReference>
<accession>M1ZMZ4</accession>
<evidence type="ECO:0000256" key="4">
    <source>
        <dbReference type="ARBA" id="ARBA00008982"/>
    </source>
</evidence>
<comment type="caution">
    <text evidence="17">The sequence shown here is derived from an EMBL/GenBank/DDBJ whole genome shotgun (WGS) entry which is preliminary data.</text>
</comment>
<feature type="binding site" evidence="13 15">
    <location>
        <position position="206"/>
    </location>
    <ligand>
        <name>ATP</name>
        <dbReference type="ChEBI" id="CHEBI:30616"/>
    </ligand>
</feature>
<name>M1ZMZ4_CLOBO</name>
<keyword evidence="9 13" id="KW-0547">Nucleotide-binding</keyword>
<feature type="binding site" evidence="13">
    <location>
        <position position="155"/>
    </location>
    <ligand>
        <name>substrate</name>
    </ligand>
</feature>
<dbReference type="PANTHER" id="PTHR11406">
    <property type="entry name" value="PHOSPHOGLYCERATE KINASE"/>
    <property type="match status" value="1"/>
</dbReference>
<comment type="catalytic activity">
    <reaction evidence="1 13 16">
        <text>(2R)-3-phosphoglycerate + ATP = (2R)-3-phospho-glyceroyl phosphate + ADP</text>
        <dbReference type="Rhea" id="RHEA:14801"/>
        <dbReference type="ChEBI" id="CHEBI:30616"/>
        <dbReference type="ChEBI" id="CHEBI:57604"/>
        <dbReference type="ChEBI" id="CHEBI:58272"/>
        <dbReference type="ChEBI" id="CHEBI:456216"/>
        <dbReference type="EC" id="2.7.2.3"/>
    </reaction>
</comment>
<keyword evidence="8 13" id="KW-0808">Transferase</keyword>
<evidence type="ECO:0000256" key="14">
    <source>
        <dbReference type="PIRSR" id="PIRSR000724-1"/>
    </source>
</evidence>
<dbReference type="GO" id="GO:0006094">
    <property type="term" value="P:gluconeogenesis"/>
    <property type="evidence" value="ECO:0007669"/>
    <property type="project" value="TreeGrafter"/>
</dbReference>
<feature type="binding site" evidence="14">
    <location>
        <position position="122"/>
    </location>
    <ligand>
        <name>(2R)-3-phosphoglycerate</name>
        <dbReference type="ChEBI" id="CHEBI:58272"/>
    </ligand>
</feature>
<dbReference type="GO" id="GO:0005524">
    <property type="term" value="F:ATP binding"/>
    <property type="evidence" value="ECO:0007669"/>
    <property type="project" value="UniProtKB-KW"/>
</dbReference>
<evidence type="ECO:0000256" key="12">
    <source>
        <dbReference type="ARBA" id="ARBA00023152"/>
    </source>
</evidence>
<dbReference type="AlphaFoldDB" id="M1ZMZ4"/>
<evidence type="ECO:0000256" key="15">
    <source>
        <dbReference type="PIRSR" id="PIRSR000724-2"/>
    </source>
</evidence>
<evidence type="ECO:0000256" key="13">
    <source>
        <dbReference type="HAMAP-Rule" id="MF_00145"/>
    </source>
</evidence>
<feature type="binding site" evidence="13">
    <location>
        <position position="297"/>
    </location>
    <ligand>
        <name>ATP</name>
        <dbReference type="ChEBI" id="CHEBI:30616"/>
    </ligand>
</feature>
<dbReference type="PROSITE" id="PS00111">
    <property type="entry name" value="PGLYCERATE_KINASE"/>
    <property type="match status" value="1"/>
</dbReference>
<feature type="binding site" evidence="13 14">
    <location>
        <begin position="61"/>
        <end position="64"/>
    </location>
    <ligand>
        <name>substrate</name>
    </ligand>
</feature>
<dbReference type="GO" id="GO:0004618">
    <property type="term" value="F:phosphoglycerate kinase activity"/>
    <property type="evidence" value="ECO:0007669"/>
    <property type="project" value="UniProtKB-UniRule"/>
</dbReference>
<proteinExistence type="inferred from homology"/>
<feature type="binding site" evidence="13 14">
    <location>
        <begin position="23"/>
        <end position="25"/>
    </location>
    <ligand>
        <name>substrate</name>
    </ligand>
</feature>
<keyword evidence="12 13" id="KW-0324">Glycolysis</keyword>
<dbReference type="EC" id="2.7.2.3" evidence="5 13"/>
<dbReference type="CDD" id="cd00318">
    <property type="entry name" value="Phosphoglycerate_kinase"/>
    <property type="match status" value="1"/>
</dbReference>
<protein>
    <recommendedName>
        <fullName evidence="6 13">Phosphoglycerate kinase</fullName>
        <ecNumber evidence="5 13">2.7.2.3</ecNumber>
    </recommendedName>
</protein>
<dbReference type="InterPro" id="IPR015911">
    <property type="entry name" value="Phosphoglycerate_kinase_CS"/>
</dbReference>
<evidence type="ECO:0000256" key="5">
    <source>
        <dbReference type="ARBA" id="ARBA00013061"/>
    </source>
</evidence>
<keyword evidence="11 13" id="KW-0067">ATP-binding</keyword>
<dbReference type="InterPro" id="IPR036043">
    <property type="entry name" value="Phosphoglycerate_kinase_sf"/>
</dbReference>
<keyword evidence="10 13" id="KW-0418">Kinase</keyword>
<evidence type="ECO:0000256" key="8">
    <source>
        <dbReference type="ARBA" id="ARBA00022679"/>
    </source>
</evidence>
<dbReference type="PANTHER" id="PTHR11406:SF23">
    <property type="entry name" value="PHOSPHOGLYCERATE KINASE 1, CHLOROPLASTIC-RELATED"/>
    <property type="match status" value="1"/>
</dbReference>
<reference evidence="17 18" key="2">
    <citation type="submission" date="2013-03" db="EMBL/GenBank/DDBJ databases">
        <title>Diversity in Clostridium botulinum.</title>
        <authorList>
            <person name="Timme R.E."/>
            <person name="Allard M."/>
            <person name="Luo Y."/>
            <person name="Strain E."/>
            <person name="Gonzalez-Escalona N."/>
            <person name="Brown E."/>
        </authorList>
    </citation>
    <scope>NUCLEOTIDE SEQUENCE [LARGE SCALE GENOMIC DNA]</scope>
    <source>
        <strain evidence="17 18">CFSAN001627</strain>
    </source>
</reference>
<evidence type="ECO:0000256" key="6">
    <source>
        <dbReference type="ARBA" id="ARBA00016471"/>
    </source>
</evidence>
<gene>
    <name evidence="13 17" type="primary">pgk</name>
    <name evidence="17" type="ORF">CFSAN001627_25401</name>
</gene>
<evidence type="ECO:0000313" key="17">
    <source>
        <dbReference type="EMBL" id="EKN37376.1"/>
    </source>
</evidence>
<dbReference type="Gene3D" id="3.40.50.1260">
    <property type="entry name" value="Phosphoglycerate kinase, N-terminal domain"/>
    <property type="match status" value="2"/>
</dbReference>
<dbReference type="PRINTS" id="PR00477">
    <property type="entry name" value="PHGLYCKINASE"/>
</dbReference>
<dbReference type="GO" id="GO:0005829">
    <property type="term" value="C:cytosol"/>
    <property type="evidence" value="ECO:0007669"/>
    <property type="project" value="TreeGrafter"/>
</dbReference>
<keyword evidence="7 13" id="KW-0963">Cytoplasm</keyword>
<dbReference type="HAMAP" id="MF_00145">
    <property type="entry name" value="Phosphoglyc_kinase"/>
    <property type="match status" value="1"/>
</dbReference>
<dbReference type="FunFam" id="3.40.50.1260:FF:000008">
    <property type="entry name" value="Phosphoglycerate kinase"/>
    <property type="match status" value="1"/>
</dbReference>
<dbReference type="InterPro" id="IPR015824">
    <property type="entry name" value="Phosphoglycerate_kinase_N"/>
</dbReference>
<dbReference type="SUPFAM" id="SSF53748">
    <property type="entry name" value="Phosphoglycerate kinase"/>
    <property type="match status" value="1"/>
</dbReference>
<dbReference type="Proteomes" id="UP000011944">
    <property type="component" value="Unassembled WGS sequence"/>
</dbReference>
<dbReference type="Pfam" id="PF00162">
    <property type="entry name" value="PGK"/>
    <property type="match status" value="1"/>
</dbReference>
<reference evidence="17 18" key="1">
    <citation type="submission" date="2012-10" db="EMBL/GenBank/DDBJ databases">
        <authorList>
            <person name="Strain E.A."/>
            <person name="Brown E."/>
            <person name="Allard M.W."/>
            <person name="Gonzalez-Escalona N."/>
            <person name="Timme R."/>
        </authorList>
    </citation>
    <scope>NUCLEOTIDE SEQUENCE [LARGE SCALE GENOMIC DNA]</scope>
    <source>
        <strain evidence="17 18">CFSAN001627</strain>
    </source>
</reference>
<feature type="binding site" evidence="13">
    <location>
        <position position="122"/>
    </location>
    <ligand>
        <name>substrate</name>
    </ligand>
</feature>
<feature type="binding site" evidence="14">
    <location>
        <position position="38"/>
    </location>
    <ligand>
        <name>(2R)-3-phosphoglycerate</name>
        <dbReference type="ChEBI" id="CHEBI:58272"/>
    </ligand>
</feature>
<evidence type="ECO:0000256" key="10">
    <source>
        <dbReference type="ARBA" id="ARBA00022777"/>
    </source>
</evidence>